<dbReference type="AlphaFoldDB" id="A0A2L2U1Q9"/>
<protein>
    <submittedName>
        <fullName evidence="1">Uncharacterized protein</fullName>
    </submittedName>
</protein>
<organism evidence="1 2">
    <name type="scientific">Fusarium venenatum</name>
    <dbReference type="NCBI Taxonomy" id="56646"/>
    <lineage>
        <taxon>Eukaryota</taxon>
        <taxon>Fungi</taxon>
        <taxon>Dikarya</taxon>
        <taxon>Ascomycota</taxon>
        <taxon>Pezizomycotina</taxon>
        <taxon>Sordariomycetes</taxon>
        <taxon>Hypocreomycetidae</taxon>
        <taxon>Hypocreales</taxon>
        <taxon>Nectriaceae</taxon>
        <taxon>Fusarium</taxon>
    </lineage>
</organism>
<name>A0A2L2U1Q9_9HYPO</name>
<proteinExistence type="predicted"/>
<sequence length="141" mass="15634">MHLLPGSSSMIRSESLAKNGSPALYPGGVVQPSSTRWHVYFSCGWGDGKYHGISYRTPEFGSVLAGMMRDFLSDTPDLHQSNLFAELLFARKQTIARLTGMICSYKRCENCPVWQSRWLMMATVPSTNLLDGSPGLVNTQK</sequence>
<evidence type="ECO:0000313" key="2">
    <source>
        <dbReference type="Proteomes" id="UP000245910"/>
    </source>
</evidence>
<dbReference type="EMBL" id="LN649231">
    <property type="protein sequence ID" value="CEI69280.1"/>
    <property type="molecule type" value="Genomic_DNA"/>
</dbReference>
<evidence type="ECO:0000313" key="1">
    <source>
        <dbReference type="EMBL" id="CEI69280.1"/>
    </source>
</evidence>
<dbReference type="Proteomes" id="UP000245910">
    <property type="component" value="Chromosome III"/>
</dbReference>
<accession>A0A2L2U1Q9</accession>
<keyword evidence="2" id="KW-1185">Reference proteome</keyword>
<reference evidence="2" key="1">
    <citation type="submission" date="2014-10" db="EMBL/GenBank/DDBJ databases">
        <authorList>
            <person name="King R."/>
        </authorList>
    </citation>
    <scope>NUCLEOTIDE SEQUENCE [LARGE SCALE GENOMIC DNA]</scope>
    <source>
        <strain evidence="2">A3/5</strain>
    </source>
</reference>